<dbReference type="PANTHER" id="PTHR12406">
    <property type="entry name" value="CALCIUM-INDEPENDENT PHOSPHOLIPASE A2 IPLA2 -RELATED"/>
    <property type="match status" value="1"/>
</dbReference>
<dbReference type="GeneID" id="115925515"/>
<name>A0A7M7P8F2_STRPU</name>
<dbReference type="OMA" id="KGEKWID"/>
<organism evidence="1 2">
    <name type="scientific">Strongylocentrotus purpuratus</name>
    <name type="common">Purple sea urchin</name>
    <dbReference type="NCBI Taxonomy" id="7668"/>
    <lineage>
        <taxon>Eukaryota</taxon>
        <taxon>Metazoa</taxon>
        <taxon>Echinodermata</taxon>
        <taxon>Eleutherozoa</taxon>
        <taxon>Echinozoa</taxon>
        <taxon>Echinoidea</taxon>
        <taxon>Euechinoidea</taxon>
        <taxon>Echinacea</taxon>
        <taxon>Camarodonta</taxon>
        <taxon>Echinidea</taxon>
        <taxon>Strongylocentrotidae</taxon>
        <taxon>Strongylocentrotus</taxon>
    </lineage>
</organism>
<dbReference type="GO" id="GO:0016020">
    <property type="term" value="C:membrane"/>
    <property type="evidence" value="ECO:0000318"/>
    <property type="project" value="GO_Central"/>
</dbReference>
<evidence type="ECO:0000313" key="1">
    <source>
        <dbReference type="EnsemblMetazoa" id="XP_030845391"/>
    </source>
</evidence>
<dbReference type="GO" id="GO:0005811">
    <property type="term" value="C:lipid droplet"/>
    <property type="evidence" value="ECO:0000318"/>
    <property type="project" value="GO_Central"/>
</dbReference>
<dbReference type="InterPro" id="IPR033562">
    <property type="entry name" value="PLPL"/>
</dbReference>
<proteinExistence type="predicted"/>
<dbReference type="Proteomes" id="UP000007110">
    <property type="component" value="Unassembled WGS sequence"/>
</dbReference>
<reference evidence="2" key="1">
    <citation type="submission" date="2015-02" db="EMBL/GenBank/DDBJ databases">
        <title>Genome sequencing for Strongylocentrotus purpuratus.</title>
        <authorList>
            <person name="Murali S."/>
            <person name="Liu Y."/>
            <person name="Vee V."/>
            <person name="English A."/>
            <person name="Wang M."/>
            <person name="Skinner E."/>
            <person name="Han Y."/>
            <person name="Muzny D.M."/>
            <person name="Worley K.C."/>
            <person name="Gibbs R.A."/>
        </authorList>
    </citation>
    <scope>NUCLEOTIDE SEQUENCE</scope>
</reference>
<dbReference type="GO" id="GO:0019433">
    <property type="term" value="P:triglyceride catabolic process"/>
    <property type="evidence" value="ECO:0000318"/>
    <property type="project" value="GO_Central"/>
</dbReference>
<evidence type="ECO:0000313" key="2">
    <source>
        <dbReference type="Proteomes" id="UP000007110"/>
    </source>
</evidence>
<dbReference type="InParanoid" id="A0A7M7P8F2"/>
<dbReference type="KEGG" id="spu:115925515"/>
<accession>A0A7M7P8F2</accession>
<dbReference type="RefSeq" id="XP_030845391.1">
    <property type="nucleotide sequence ID" value="XM_030989531.1"/>
</dbReference>
<dbReference type="PANTHER" id="PTHR12406:SF7">
    <property type="entry name" value="PATATIN-LIKE PHOSPHOLIPASE DOMAIN-CONTAINING PROTEIN 4"/>
    <property type="match status" value="1"/>
</dbReference>
<dbReference type="GO" id="GO:0055088">
    <property type="term" value="P:lipid homeostasis"/>
    <property type="evidence" value="ECO:0000318"/>
    <property type="project" value="GO_Central"/>
</dbReference>
<sequence length="260" mass="28935">MSAPECLLQHLDAILALSTKIHSLPKGALTPGFDLTQEIRHILEGLLKNNCHDTCSNRLHVPLQELVTTENIPVHMRRRPQTLEEELQPLKPPTKSDIVTVDGKAYLFGDKQVVTAYSTKQSLIEVLLAAVYYPSSPTASAPTVMGKHYVDVSALSGTPKDATDCGFPPSGHVITIAPDKNAGLSRPRDNLTLGLRDVGRDNYVIKPWHMFRLGEGLYPPRREELEKTFLDGVSDAREFLKKFQLYDEGYDSHPYGAPMY</sequence>
<keyword evidence="2" id="KW-1185">Reference proteome</keyword>
<dbReference type="EnsemblMetazoa" id="XM_030989531">
    <property type="protein sequence ID" value="XP_030845391"/>
    <property type="gene ID" value="LOC115925515"/>
</dbReference>
<dbReference type="AlphaFoldDB" id="A0A7M7P8F2"/>
<dbReference type="GO" id="GO:0004806">
    <property type="term" value="F:triacylglycerol lipase activity"/>
    <property type="evidence" value="ECO:0000318"/>
    <property type="project" value="GO_Central"/>
</dbReference>
<dbReference type="OrthoDB" id="197155at2759"/>
<reference evidence="1" key="2">
    <citation type="submission" date="2021-01" db="UniProtKB">
        <authorList>
            <consortium name="EnsemblMetazoa"/>
        </authorList>
    </citation>
    <scope>IDENTIFICATION</scope>
</reference>
<protein>
    <submittedName>
        <fullName evidence="1">Uncharacterized protein</fullName>
    </submittedName>
</protein>
<dbReference type="GO" id="GO:0005737">
    <property type="term" value="C:cytoplasm"/>
    <property type="evidence" value="ECO:0000318"/>
    <property type="project" value="GO_Central"/>
</dbReference>